<feature type="binding site" evidence="12">
    <location>
        <begin position="45"/>
        <end position="49"/>
    </location>
    <ligand>
        <name>substrate</name>
    </ligand>
</feature>
<reference evidence="14" key="2">
    <citation type="journal article" date="2023" name="Science">
        <title>Genomic signatures of disease resistance in endangered staghorn corals.</title>
        <authorList>
            <person name="Vollmer S.V."/>
            <person name="Selwyn J.D."/>
            <person name="Despard B.A."/>
            <person name="Roesel C.L."/>
        </authorList>
    </citation>
    <scope>NUCLEOTIDE SEQUENCE</scope>
    <source>
        <strain evidence="14">K2</strain>
    </source>
</reference>
<evidence type="ECO:0000256" key="8">
    <source>
        <dbReference type="ARBA" id="ARBA00022840"/>
    </source>
</evidence>
<evidence type="ECO:0000256" key="4">
    <source>
        <dbReference type="ARBA" id="ARBA00022679"/>
    </source>
</evidence>
<dbReference type="GO" id="GO:0005829">
    <property type="term" value="C:cytosol"/>
    <property type="evidence" value="ECO:0007669"/>
    <property type="project" value="TreeGrafter"/>
</dbReference>
<comment type="pathway">
    <text evidence="12">Carbohydrate metabolism; D-ribose degradation; D-ribose 5-phosphate from beta-D-ribopyranose: step 2/2.</text>
</comment>
<dbReference type="NCBIfam" id="TIGR02152">
    <property type="entry name" value="D_ribokin_bact"/>
    <property type="match status" value="1"/>
</dbReference>
<dbReference type="Pfam" id="PF00294">
    <property type="entry name" value="PfkB"/>
    <property type="match status" value="1"/>
</dbReference>
<evidence type="ECO:0000256" key="1">
    <source>
        <dbReference type="ARBA" id="ARBA00005380"/>
    </source>
</evidence>
<comment type="cofactor">
    <cofactor evidence="12">
        <name>Mg(2+)</name>
        <dbReference type="ChEBI" id="CHEBI:18420"/>
    </cofactor>
    <text evidence="12">Requires a divalent cation, most likely magnesium in vivo, as an electrophilic catalyst to aid phosphoryl group transfer. It is the chelate of the metal and the nucleotide that is the actual substrate.</text>
</comment>
<keyword evidence="7 12" id="KW-0418">Kinase</keyword>
<dbReference type="InterPro" id="IPR029056">
    <property type="entry name" value="Ribokinase-like"/>
</dbReference>
<proteinExistence type="inferred from homology"/>
<organism evidence="14 15">
    <name type="scientific">Acropora cervicornis</name>
    <name type="common">Staghorn coral</name>
    <dbReference type="NCBI Taxonomy" id="6130"/>
    <lineage>
        <taxon>Eukaryota</taxon>
        <taxon>Metazoa</taxon>
        <taxon>Cnidaria</taxon>
        <taxon>Anthozoa</taxon>
        <taxon>Hexacorallia</taxon>
        <taxon>Scleractinia</taxon>
        <taxon>Astrocoeniina</taxon>
        <taxon>Acroporidae</taxon>
        <taxon>Acropora</taxon>
    </lineage>
</organism>
<dbReference type="GO" id="GO:0019303">
    <property type="term" value="P:D-ribose catabolic process"/>
    <property type="evidence" value="ECO:0007669"/>
    <property type="project" value="UniProtKB-UniRule"/>
</dbReference>
<dbReference type="PRINTS" id="PR00990">
    <property type="entry name" value="RIBOKINASE"/>
</dbReference>
<comment type="subunit">
    <text evidence="12">Homodimer.</text>
</comment>
<dbReference type="EMBL" id="JARQWQ010000031">
    <property type="protein sequence ID" value="KAK2561832.1"/>
    <property type="molecule type" value="Genomic_DNA"/>
</dbReference>
<feature type="binding site" evidence="12">
    <location>
        <position position="261"/>
    </location>
    <ligand>
        <name>substrate</name>
    </ligand>
</feature>
<keyword evidence="9 12" id="KW-0460">Magnesium</keyword>
<comment type="catalytic activity">
    <reaction evidence="12">
        <text>D-ribose + ATP = D-ribose 5-phosphate + ADP + H(+)</text>
        <dbReference type="Rhea" id="RHEA:13697"/>
        <dbReference type="ChEBI" id="CHEBI:15378"/>
        <dbReference type="ChEBI" id="CHEBI:30616"/>
        <dbReference type="ChEBI" id="CHEBI:47013"/>
        <dbReference type="ChEBI" id="CHEBI:78346"/>
        <dbReference type="ChEBI" id="CHEBI:456216"/>
        <dbReference type="EC" id="2.7.1.15"/>
    </reaction>
</comment>
<feature type="binding site" evidence="12">
    <location>
        <position position="257"/>
    </location>
    <ligand>
        <name>K(+)</name>
        <dbReference type="ChEBI" id="CHEBI:29103"/>
    </ligand>
</feature>
<comment type="similarity">
    <text evidence="12">Belongs to the carbohydrate kinase PfkB family. Ribokinase subfamily.</text>
</comment>
<comment type="caution">
    <text evidence="12">Lacks conserved residue(s) required for the propagation of feature annotation.</text>
</comment>
<dbReference type="InterPro" id="IPR002173">
    <property type="entry name" value="Carboh/pur_kinase_PfkB_CS"/>
</dbReference>
<dbReference type="FunFam" id="3.40.1190.20:FF:000064">
    <property type="entry name" value="Ribokinase"/>
    <property type="match status" value="1"/>
</dbReference>
<comment type="caution">
    <text evidence="14">The sequence shown here is derived from an EMBL/GenBank/DDBJ whole genome shotgun (WGS) entry which is preliminary data.</text>
</comment>
<keyword evidence="8 12" id="KW-0067">ATP-binding</keyword>
<dbReference type="PROSITE" id="PS00584">
    <property type="entry name" value="PFKB_KINASES_2"/>
    <property type="match status" value="1"/>
</dbReference>
<evidence type="ECO:0000313" key="15">
    <source>
        <dbReference type="Proteomes" id="UP001249851"/>
    </source>
</evidence>
<feature type="binding site" evidence="12">
    <location>
        <position position="146"/>
    </location>
    <ligand>
        <name>substrate</name>
    </ligand>
</feature>
<dbReference type="GO" id="GO:0004747">
    <property type="term" value="F:ribokinase activity"/>
    <property type="evidence" value="ECO:0007669"/>
    <property type="project" value="UniProtKB-UniRule"/>
</dbReference>
<dbReference type="HAMAP" id="MF_01987">
    <property type="entry name" value="Ribokinase"/>
    <property type="match status" value="1"/>
</dbReference>
<feature type="binding site" evidence="12">
    <location>
        <position position="296"/>
    </location>
    <ligand>
        <name>K(+)</name>
        <dbReference type="ChEBI" id="CHEBI:29103"/>
    </ligand>
</feature>
<evidence type="ECO:0000256" key="3">
    <source>
        <dbReference type="ARBA" id="ARBA00016943"/>
    </source>
</evidence>
<dbReference type="EC" id="2.7.1.15" evidence="2 12"/>
<keyword evidence="4 12" id="KW-0808">Transferase</keyword>
<feature type="binding site" evidence="12">
    <location>
        <begin position="260"/>
        <end position="261"/>
    </location>
    <ligand>
        <name>ATP</name>
        <dbReference type="ChEBI" id="CHEBI:30616"/>
    </ligand>
</feature>
<evidence type="ECO:0000313" key="14">
    <source>
        <dbReference type="EMBL" id="KAK2561832.1"/>
    </source>
</evidence>
<dbReference type="SUPFAM" id="SSF53613">
    <property type="entry name" value="Ribokinase-like"/>
    <property type="match status" value="1"/>
</dbReference>
<accession>A0AAD9QIE1</accession>
<keyword evidence="10 12" id="KW-0630">Potassium</keyword>
<gene>
    <name evidence="14" type="ORF">P5673_015221</name>
</gene>
<feature type="binding site" evidence="12">
    <location>
        <position position="302"/>
    </location>
    <ligand>
        <name>K(+)</name>
        <dbReference type="ChEBI" id="CHEBI:29103"/>
    </ligand>
</feature>
<feature type="binding site" evidence="12">
    <location>
        <position position="298"/>
    </location>
    <ligand>
        <name>K(+)</name>
        <dbReference type="ChEBI" id="CHEBI:29103"/>
    </ligand>
</feature>
<evidence type="ECO:0000259" key="13">
    <source>
        <dbReference type="Pfam" id="PF00294"/>
    </source>
</evidence>
<evidence type="ECO:0000256" key="7">
    <source>
        <dbReference type="ARBA" id="ARBA00022777"/>
    </source>
</evidence>
<dbReference type="GO" id="GO:0046872">
    <property type="term" value="F:metal ion binding"/>
    <property type="evidence" value="ECO:0007669"/>
    <property type="project" value="UniProtKB-KW"/>
</dbReference>
<keyword evidence="6 12" id="KW-0547">Nucleotide-binding</keyword>
<comment type="subcellular location">
    <subcellularLocation>
        <location evidence="12">Cytoplasm</location>
    </subcellularLocation>
    <subcellularLocation>
        <location evidence="12">Nucleus</location>
    </subcellularLocation>
</comment>
<evidence type="ECO:0000256" key="9">
    <source>
        <dbReference type="ARBA" id="ARBA00022842"/>
    </source>
</evidence>
<dbReference type="Gene3D" id="3.40.1190.20">
    <property type="match status" value="1"/>
</dbReference>
<sequence length="326" mass="34251">MAGGGGKFDVVVVGSCMTDLVSYVPRLPKAGETIHGTKFSMGFGGKGANQCIMAARLGAKTAMVAKVGDDSFGERYIENFKRNGVNTDHVSVAREASTGVAPIAVNASGENSIVIVSGANDLLSEGDVKNAKSMIASASVCVCQLEINPEVTHFTLSLAKKAGVQTILNPAPASAWLDYYYYRLSDVFCANESEAELLTGLSVNTVDDAEKAVIMILERGAGQAVITLGSKGSVIGTQENPIPKHIPVTPADPVDSTGAGDAFIGAMAFYMAKFKMLPFEEIVRRAGEIARTSVLNPGTQSSYLSKKELSPSLFSELVQRGRGIST</sequence>
<dbReference type="PANTHER" id="PTHR10584">
    <property type="entry name" value="SUGAR KINASE"/>
    <property type="match status" value="1"/>
</dbReference>
<protein>
    <recommendedName>
        <fullName evidence="3 12">Ribokinase</fullName>
        <shortName evidence="12">RK</shortName>
        <ecNumber evidence="2 12">2.7.1.15</ecNumber>
    </recommendedName>
</protein>
<feature type="binding site" evidence="12">
    <location>
        <begin position="227"/>
        <end position="232"/>
    </location>
    <ligand>
        <name>ATP</name>
        <dbReference type="ChEBI" id="CHEBI:30616"/>
    </ligand>
</feature>
<feature type="binding site" evidence="12">
    <location>
        <position position="255"/>
    </location>
    <ligand>
        <name>K(+)</name>
        <dbReference type="ChEBI" id="CHEBI:29103"/>
    </ligand>
</feature>
<evidence type="ECO:0000256" key="10">
    <source>
        <dbReference type="ARBA" id="ARBA00022958"/>
    </source>
</evidence>
<comment type="function">
    <text evidence="12">Catalyzes the phosphorylation of ribose at O-5 in a reaction requiring ATP and magnesium. The resulting D-ribose-5-phosphate can then be used either for sythesis of nucleotides, histidine, and tryptophan, or as a component of the pentose phosphate pathway.</text>
</comment>
<dbReference type="PANTHER" id="PTHR10584:SF166">
    <property type="entry name" value="RIBOKINASE"/>
    <property type="match status" value="1"/>
</dbReference>
<keyword evidence="12" id="KW-0963">Cytoplasm</keyword>
<keyword evidence="12" id="KW-0539">Nucleus</keyword>
<comment type="similarity">
    <text evidence="1">Belongs to the carbohydrate kinase pfkB family.</text>
</comment>
<reference evidence="14" key="1">
    <citation type="journal article" date="2023" name="G3 (Bethesda)">
        <title>Whole genome assembly and annotation of the endangered Caribbean coral Acropora cervicornis.</title>
        <authorList>
            <person name="Selwyn J.D."/>
            <person name="Vollmer S.V."/>
        </authorList>
    </citation>
    <scope>NUCLEOTIDE SEQUENCE</scope>
    <source>
        <strain evidence="14">K2</strain>
    </source>
</reference>
<dbReference type="GO" id="GO:0005524">
    <property type="term" value="F:ATP binding"/>
    <property type="evidence" value="ECO:0007669"/>
    <property type="project" value="UniProtKB-UniRule"/>
</dbReference>
<evidence type="ECO:0000256" key="6">
    <source>
        <dbReference type="ARBA" id="ARBA00022741"/>
    </source>
</evidence>
<keyword evidence="5 12" id="KW-0479">Metal-binding</keyword>
<dbReference type="InterPro" id="IPR002139">
    <property type="entry name" value="Ribo/fructo_kinase"/>
</dbReference>
<feature type="domain" description="Carbohydrate kinase PfkB" evidence="13">
    <location>
        <begin position="9"/>
        <end position="302"/>
    </location>
</feature>
<evidence type="ECO:0000256" key="2">
    <source>
        <dbReference type="ARBA" id="ARBA00012035"/>
    </source>
</evidence>
<feature type="binding site" evidence="12">
    <location>
        <position position="293"/>
    </location>
    <ligand>
        <name>K(+)</name>
        <dbReference type="ChEBI" id="CHEBI:29103"/>
    </ligand>
</feature>
<dbReference type="GO" id="GO:0005634">
    <property type="term" value="C:nucleus"/>
    <property type="evidence" value="ECO:0007669"/>
    <property type="project" value="UniProtKB-SubCell"/>
</dbReference>
<evidence type="ECO:0000256" key="5">
    <source>
        <dbReference type="ARBA" id="ARBA00022723"/>
    </source>
</evidence>
<feature type="binding site" evidence="12">
    <location>
        <begin position="17"/>
        <end position="19"/>
    </location>
    <ligand>
        <name>substrate</name>
    </ligand>
</feature>
<comment type="activity regulation">
    <text evidence="12">Activated by a monovalent cation that binds near, but not in, the active site. The most likely occupant of the site in vivo is potassium. Ion binding induces a conformational change that may alter substrate affinity.</text>
</comment>
<feature type="active site" description="Proton acceptor" evidence="12">
    <location>
        <position position="261"/>
    </location>
</feature>
<dbReference type="Proteomes" id="UP001249851">
    <property type="component" value="Unassembled WGS sequence"/>
</dbReference>
<dbReference type="AlphaFoldDB" id="A0AAD9QIE1"/>
<keyword evidence="11 12" id="KW-0119">Carbohydrate metabolism</keyword>
<dbReference type="CDD" id="cd01174">
    <property type="entry name" value="ribokinase"/>
    <property type="match status" value="1"/>
</dbReference>
<name>A0AAD9QIE1_ACRCE</name>
<dbReference type="InterPro" id="IPR011877">
    <property type="entry name" value="Ribokinase"/>
</dbReference>
<evidence type="ECO:0000256" key="12">
    <source>
        <dbReference type="HAMAP-Rule" id="MF_03215"/>
    </source>
</evidence>
<dbReference type="InterPro" id="IPR011611">
    <property type="entry name" value="PfkB_dom"/>
</dbReference>
<evidence type="ECO:0000256" key="11">
    <source>
        <dbReference type="ARBA" id="ARBA00023277"/>
    </source>
</evidence>
<feature type="binding site" evidence="12">
    <location>
        <position position="191"/>
    </location>
    <ligand>
        <name>ATP</name>
        <dbReference type="ChEBI" id="CHEBI:30616"/>
    </ligand>
</feature>
<keyword evidence="15" id="KW-1185">Reference proteome</keyword>